<evidence type="ECO:0000313" key="4">
    <source>
        <dbReference type="Proteomes" id="UP000249396"/>
    </source>
</evidence>
<dbReference type="Proteomes" id="UP000249396">
    <property type="component" value="Unassembled WGS sequence"/>
</dbReference>
<accession>A0A2W4QQK3</accession>
<dbReference type="AlphaFoldDB" id="A0A2W4QQK3"/>
<sequence length="50" mass="5291">MRIGIPKEIHDGEKRVATTPEVAEKLQKLGFTVAVEAGAGEGADYSDAAY</sequence>
<reference evidence="3 4" key="1">
    <citation type="journal article" date="2018" name="Aquat. Microb. Ecol.">
        <title>Gammaproteobacterial methanotrophs dominate.</title>
        <authorList>
            <person name="Rissanen A.J."/>
            <person name="Saarenheimo J."/>
            <person name="Tiirola M."/>
            <person name="Peura S."/>
            <person name="Aalto S.L."/>
            <person name="Karvinen A."/>
            <person name="Nykanen H."/>
        </authorList>
    </citation>
    <scope>NUCLEOTIDE SEQUENCE [LARGE SCALE GENOMIC DNA]</scope>
    <source>
        <strain evidence="3">AMbin10</strain>
    </source>
</reference>
<organism evidence="3 4">
    <name type="scientific">Candidatus Methylumidiphilus alinenensis</name>
    <dbReference type="NCBI Taxonomy" id="2202197"/>
    <lineage>
        <taxon>Bacteria</taxon>
        <taxon>Pseudomonadati</taxon>
        <taxon>Pseudomonadota</taxon>
        <taxon>Gammaproteobacteria</taxon>
        <taxon>Methylococcales</taxon>
        <taxon>Candidatus Methylumidiphilus</taxon>
    </lineage>
</organism>
<dbReference type="GO" id="GO:0006524">
    <property type="term" value="P:alanine catabolic process"/>
    <property type="evidence" value="ECO:0007669"/>
    <property type="project" value="TreeGrafter"/>
</dbReference>
<feature type="domain" description="Alanine dehydrogenase/pyridine nucleotide transhydrogenase N-terminal" evidence="2">
    <location>
        <begin position="4"/>
        <end position="50"/>
    </location>
</feature>
<dbReference type="PROSITE" id="PS00836">
    <property type="entry name" value="ALADH_PNT_1"/>
    <property type="match status" value="1"/>
</dbReference>
<dbReference type="InterPro" id="IPR007886">
    <property type="entry name" value="AlaDH/PNT_N"/>
</dbReference>
<dbReference type="Gene3D" id="3.40.50.720">
    <property type="entry name" value="NAD(P)-binding Rossmann-like Domain"/>
    <property type="match status" value="1"/>
</dbReference>
<dbReference type="PANTHER" id="PTHR42795:SF1">
    <property type="entry name" value="ALANINE DEHYDROGENASE"/>
    <property type="match status" value="1"/>
</dbReference>
<name>A0A2W4QQK3_9GAMM</name>
<dbReference type="PANTHER" id="PTHR42795">
    <property type="entry name" value="ALANINE DEHYDROGENASE"/>
    <property type="match status" value="1"/>
</dbReference>
<gene>
    <name evidence="3" type="ORF">DM484_21310</name>
</gene>
<keyword evidence="1" id="KW-0520">NAD</keyword>
<dbReference type="SUPFAM" id="SSF52283">
    <property type="entry name" value="Formate/glycerate dehydrogenase catalytic domain-like"/>
    <property type="match status" value="1"/>
</dbReference>
<dbReference type="InterPro" id="IPR008142">
    <property type="entry name" value="AlaDH/PNT_CS1"/>
</dbReference>
<protein>
    <recommendedName>
        <fullName evidence="2">Alanine dehydrogenase/pyridine nucleotide transhydrogenase N-terminal domain-containing protein</fullName>
    </recommendedName>
</protein>
<evidence type="ECO:0000256" key="1">
    <source>
        <dbReference type="ARBA" id="ARBA00023027"/>
    </source>
</evidence>
<dbReference type="EMBL" id="QJPH01000427">
    <property type="protein sequence ID" value="PZN74451.1"/>
    <property type="molecule type" value="Genomic_DNA"/>
</dbReference>
<evidence type="ECO:0000259" key="2">
    <source>
        <dbReference type="Pfam" id="PF05222"/>
    </source>
</evidence>
<dbReference type="GO" id="GO:0000286">
    <property type="term" value="F:alanine dehydrogenase activity"/>
    <property type="evidence" value="ECO:0007669"/>
    <property type="project" value="TreeGrafter"/>
</dbReference>
<evidence type="ECO:0000313" key="3">
    <source>
        <dbReference type="EMBL" id="PZN74451.1"/>
    </source>
</evidence>
<dbReference type="Pfam" id="PF05222">
    <property type="entry name" value="AlaDh_PNT_N"/>
    <property type="match status" value="1"/>
</dbReference>
<feature type="non-terminal residue" evidence="3">
    <location>
        <position position="50"/>
    </location>
</feature>
<comment type="caution">
    <text evidence="3">The sequence shown here is derived from an EMBL/GenBank/DDBJ whole genome shotgun (WGS) entry which is preliminary data.</text>
</comment>
<dbReference type="GO" id="GO:0005886">
    <property type="term" value="C:plasma membrane"/>
    <property type="evidence" value="ECO:0007669"/>
    <property type="project" value="TreeGrafter"/>
</dbReference>
<proteinExistence type="predicted"/>